<name>A0A0F9XFV4_9ZZZZ</name>
<proteinExistence type="predicted"/>
<reference evidence="1" key="1">
    <citation type="journal article" date="2015" name="Nature">
        <title>Complex archaea that bridge the gap between prokaryotes and eukaryotes.</title>
        <authorList>
            <person name="Spang A."/>
            <person name="Saw J.H."/>
            <person name="Jorgensen S.L."/>
            <person name="Zaremba-Niedzwiedzka K."/>
            <person name="Martijn J."/>
            <person name="Lind A.E."/>
            <person name="van Eijk R."/>
            <person name="Schleper C."/>
            <person name="Guy L."/>
            <person name="Ettema T.J."/>
        </authorList>
    </citation>
    <scope>NUCLEOTIDE SEQUENCE</scope>
</reference>
<accession>A0A0F9XFV4</accession>
<gene>
    <name evidence="1" type="ORF">LCGC14_0223310</name>
</gene>
<comment type="caution">
    <text evidence="1">The sequence shown here is derived from an EMBL/GenBank/DDBJ whole genome shotgun (WGS) entry which is preliminary data.</text>
</comment>
<evidence type="ECO:0000313" key="1">
    <source>
        <dbReference type="EMBL" id="KKN90748.1"/>
    </source>
</evidence>
<sequence>MKGVDKIECEYNSDTNAWDCAMRNDKGLAQYRMGVSDFDLKKADIKIKHLNKIVVDFPKHSECKIIHMLNIGTKIIECKPHITMGEWLEE</sequence>
<protein>
    <submittedName>
        <fullName evidence="1">Uncharacterized protein</fullName>
    </submittedName>
</protein>
<dbReference type="AlphaFoldDB" id="A0A0F9XFV4"/>
<dbReference type="EMBL" id="LAZR01000107">
    <property type="protein sequence ID" value="KKN90748.1"/>
    <property type="molecule type" value="Genomic_DNA"/>
</dbReference>
<organism evidence="1">
    <name type="scientific">marine sediment metagenome</name>
    <dbReference type="NCBI Taxonomy" id="412755"/>
    <lineage>
        <taxon>unclassified sequences</taxon>
        <taxon>metagenomes</taxon>
        <taxon>ecological metagenomes</taxon>
    </lineage>
</organism>